<dbReference type="InterPro" id="IPR024655">
    <property type="entry name" value="Asl1_glyco_hydro_catalytic"/>
</dbReference>
<feature type="signal peptide" evidence="2">
    <location>
        <begin position="1"/>
        <end position="19"/>
    </location>
</feature>
<dbReference type="PANTHER" id="PTHR34154:SF10">
    <property type="entry name" value="ASL1-LIKE GLYCOSYL HYDROLASE CATALYTIC DOMAIN-CONTAINING PROTEIN"/>
    <property type="match status" value="1"/>
</dbReference>
<evidence type="ECO:0000256" key="1">
    <source>
        <dbReference type="SAM" id="MobiDB-lite"/>
    </source>
</evidence>
<dbReference type="SUPFAM" id="SSF51445">
    <property type="entry name" value="(Trans)glycosidases"/>
    <property type="match status" value="1"/>
</dbReference>
<comment type="caution">
    <text evidence="4">The sequence shown here is derived from an EMBL/GenBank/DDBJ whole genome shotgun (WGS) entry which is preliminary data.</text>
</comment>
<evidence type="ECO:0000313" key="4">
    <source>
        <dbReference type="EMBL" id="KAL1847256.1"/>
    </source>
</evidence>
<dbReference type="Gene3D" id="3.20.20.80">
    <property type="entry name" value="Glycosidases"/>
    <property type="match status" value="1"/>
</dbReference>
<accession>A0ABR3VX12</accession>
<dbReference type="InterPro" id="IPR017853">
    <property type="entry name" value="GH"/>
</dbReference>
<feature type="domain" description="Asl1-like glycosyl hydrolase catalytic" evidence="3">
    <location>
        <begin position="38"/>
        <end position="251"/>
    </location>
</feature>
<gene>
    <name evidence="4" type="ORF">Daus18300_013991</name>
</gene>
<dbReference type="PANTHER" id="PTHR34154">
    <property type="entry name" value="ALKALI-SENSITIVE LINKAGE PROTEIN 1"/>
    <property type="match status" value="1"/>
</dbReference>
<evidence type="ECO:0000259" key="3">
    <source>
        <dbReference type="Pfam" id="PF11790"/>
    </source>
</evidence>
<sequence length="284" mass="30988">MEFIKMSCFILLLIISVVADGVPKRGLGANDDVFITGFGGDGGSVNWLYNWDSNTTNKQEFTEYVPMLWGIGWDHTSAWDAHASSWIAAGSQHLLAFNEPELASQSNLDPTAAADAYRKYMQPFAGKAHLGAPAVTNDGREWLTQFLEQCSDPGCTVDFVPIHWYNPANCLEDFKGFVTDMCKIAGDRPVWITEFQPQGSPDEKASFLTDAISWLDDQQCVDRYAYFGTADNDRELLDNGGPPLSALGTIYAFTPSGGTEEARVSAPGRGGGPHGVSGARHRHL</sequence>
<reference evidence="4 5" key="1">
    <citation type="journal article" date="2024" name="IMA Fungus">
        <title>IMA Genome - F19 : A genome assembly and annotation guide to empower mycologists, including annotated draft genome sequences of Ceratocystis pirilliformis, Diaporthe australafricana, Fusarium ophioides, Paecilomyces lecythidis, and Sporothrix stenoceras.</title>
        <authorList>
            <person name="Aylward J."/>
            <person name="Wilson A.M."/>
            <person name="Visagie C.M."/>
            <person name="Spraker J."/>
            <person name="Barnes I."/>
            <person name="Buitendag C."/>
            <person name="Ceriani C."/>
            <person name="Del Mar Angel L."/>
            <person name="du Plessis D."/>
            <person name="Fuchs T."/>
            <person name="Gasser K."/>
            <person name="Kramer D."/>
            <person name="Li W."/>
            <person name="Munsamy K."/>
            <person name="Piso A."/>
            <person name="Price J.L."/>
            <person name="Sonnekus B."/>
            <person name="Thomas C."/>
            <person name="van der Nest A."/>
            <person name="van Dijk A."/>
            <person name="van Heerden A."/>
            <person name="van Vuuren N."/>
            <person name="Yilmaz N."/>
            <person name="Duong T.A."/>
            <person name="van der Merwe N.A."/>
            <person name="Wingfield M.J."/>
            <person name="Wingfield B.D."/>
        </authorList>
    </citation>
    <scope>NUCLEOTIDE SEQUENCE [LARGE SCALE GENOMIC DNA]</scope>
    <source>
        <strain evidence="4 5">CMW 18300</strain>
    </source>
</reference>
<proteinExistence type="predicted"/>
<protein>
    <recommendedName>
        <fullName evidence="3">Asl1-like glycosyl hydrolase catalytic domain-containing protein</fullName>
    </recommendedName>
</protein>
<dbReference type="Proteomes" id="UP001583177">
    <property type="component" value="Unassembled WGS sequence"/>
</dbReference>
<dbReference type="InterPro" id="IPR053183">
    <property type="entry name" value="ASL1"/>
</dbReference>
<keyword evidence="2" id="KW-0732">Signal</keyword>
<name>A0ABR3VX12_9PEZI</name>
<feature type="chain" id="PRO_5046577616" description="Asl1-like glycosyl hydrolase catalytic domain-containing protein" evidence="2">
    <location>
        <begin position="20"/>
        <end position="284"/>
    </location>
</feature>
<evidence type="ECO:0000313" key="5">
    <source>
        <dbReference type="Proteomes" id="UP001583177"/>
    </source>
</evidence>
<dbReference type="EMBL" id="JAWRVE010000246">
    <property type="protein sequence ID" value="KAL1847256.1"/>
    <property type="molecule type" value="Genomic_DNA"/>
</dbReference>
<organism evidence="4 5">
    <name type="scientific">Diaporthe australafricana</name>
    <dbReference type="NCBI Taxonomy" id="127596"/>
    <lineage>
        <taxon>Eukaryota</taxon>
        <taxon>Fungi</taxon>
        <taxon>Dikarya</taxon>
        <taxon>Ascomycota</taxon>
        <taxon>Pezizomycotina</taxon>
        <taxon>Sordariomycetes</taxon>
        <taxon>Sordariomycetidae</taxon>
        <taxon>Diaporthales</taxon>
        <taxon>Diaporthaceae</taxon>
        <taxon>Diaporthe</taxon>
    </lineage>
</organism>
<keyword evidence="5" id="KW-1185">Reference proteome</keyword>
<feature type="region of interest" description="Disordered" evidence="1">
    <location>
        <begin position="258"/>
        <end position="284"/>
    </location>
</feature>
<evidence type="ECO:0000256" key="2">
    <source>
        <dbReference type="SAM" id="SignalP"/>
    </source>
</evidence>
<dbReference type="Pfam" id="PF11790">
    <property type="entry name" value="Glyco_hydro_cc"/>
    <property type="match status" value="1"/>
</dbReference>